<accession>A0ABV1UKX9</accession>
<dbReference type="SUPFAM" id="SSF55729">
    <property type="entry name" value="Acyl-CoA N-acyltransferases (Nat)"/>
    <property type="match status" value="1"/>
</dbReference>
<dbReference type="EMBL" id="JBEPAZ010000108">
    <property type="protein sequence ID" value="MER6434389.1"/>
    <property type="molecule type" value="Genomic_DNA"/>
</dbReference>
<gene>
    <name evidence="2" type="ORF">ABT272_43170</name>
</gene>
<feature type="domain" description="N-acetyltransferase" evidence="1">
    <location>
        <begin position="15"/>
        <end position="176"/>
    </location>
</feature>
<comment type="caution">
    <text evidence="2">The sequence shown here is derived from an EMBL/GenBank/DDBJ whole genome shotgun (WGS) entry which is preliminary data.</text>
</comment>
<dbReference type="GO" id="GO:0016740">
    <property type="term" value="F:transferase activity"/>
    <property type="evidence" value="ECO:0007669"/>
    <property type="project" value="UniProtKB-KW"/>
</dbReference>
<protein>
    <submittedName>
        <fullName evidence="2">GNAT family protein</fullName>
        <ecNumber evidence="2">2.-.-.-</ecNumber>
    </submittedName>
</protein>
<proteinExistence type="predicted"/>
<keyword evidence="3" id="KW-1185">Reference proteome</keyword>
<dbReference type="InterPro" id="IPR016181">
    <property type="entry name" value="Acyl_CoA_acyltransferase"/>
</dbReference>
<sequence>MFSLPLDRTAHLSPLEVWHAEEFAAHMGRAADYIRPWVGQRFVTDSIESAVATLRRYAERQANDEARLFGIWHQGTLVGGVMFANFNASSSVCEIGCWLEPAAEGRGLVTNACRLLLEWAFDARGIHRAEWHCRADNERSVAVAQRLGMLLEGVHRDSWIYDGTRYDKVVWSILRREWSPQLRPVEGCPEKTLWVRGGPLDG</sequence>
<name>A0ABV1UKX9_9ACTN</name>
<dbReference type="EC" id="2.-.-.-" evidence="2"/>
<dbReference type="Gene3D" id="3.40.630.30">
    <property type="match status" value="1"/>
</dbReference>
<dbReference type="PANTHER" id="PTHR43441:SF10">
    <property type="entry name" value="ACETYLTRANSFERASE"/>
    <property type="match status" value="1"/>
</dbReference>
<dbReference type="RefSeq" id="WP_352066230.1">
    <property type="nucleotide sequence ID" value="NZ_JBEPAZ010000108.1"/>
</dbReference>
<dbReference type="PANTHER" id="PTHR43441">
    <property type="entry name" value="RIBOSOMAL-PROTEIN-SERINE ACETYLTRANSFERASE"/>
    <property type="match status" value="1"/>
</dbReference>
<evidence type="ECO:0000313" key="2">
    <source>
        <dbReference type="EMBL" id="MER6434389.1"/>
    </source>
</evidence>
<reference evidence="2 3" key="1">
    <citation type="submission" date="2024-06" db="EMBL/GenBank/DDBJ databases">
        <title>The Natural Products Discovery Center: Release of the First 8490 Sequenced Strains for Exploring Actinobacteria Biosynthetic Diversity.</title>
        <authorList>
            <person name="Kalkreuter E."/>
            <person name="Kautsar S.A."/>
            <person name="Yang D."/>
            <person name="Bader C.D."/>
            <person name="Teijaro C.N."/>
            <person name="Fluegel L."/>
            <person name="Davis C.M."/>
            <person name="Simpson J.R."/>
            <person name="Lauterbach L."/>
            <person name="Steele A.D."/>
            <person name="Gui C."/>
            <person name="Meng S."/>
            <person name="Li G."/>
            <person name="Viehrig K."/>
            <person name="Ye F."/>
            <person name="Su P."/>
            <person name="Kiefer A.F."/>
            <person name="Nichols A."/>
            <person name="Cepeda A.J."/>
            <person name="Yan W."/>
            <person name="Fan B."/>
            <person name="Jiang Y."/>
            <person name="Adhikari A."/>
            <person name="Zheng C.-J."/>
            <person name="Schuster L."/>
            <person name="Cowan T.M."/>
            <person name="Smanski M.J."/>
            <person name="Chevrette M.G."/>
            <person name="De Carvalho L.P.S."/>
            <person name="Shen B."/>
        </authorList>
    </citation>
    <scope>NUCLEOTIDE SEQUENCE [LARGE SCALE GENOMIC DNA]</scope>
    <source>
        <strain evidence="2 3">NPDC001166</strain>
    </source>
</reference>
<organism evidence="2 3">
    <name type="scientific">Streptomyces sp. 900105245</name>
    <dbReference type="NCBI Taxonomy" id="3154379"/>
    <lineage>
        <taxon>Bacteria</taxon>
        <taxon>Bacillati</taxon>
        <taxon>Actinomycetota</taxon>
        <taxon>Actinomycetes</taxon>
        <taxon>Kitasatosporales</taxon>
        <taxon>Streptomycetaceae</taxon>
        <taxon>Streptomyces</taxon>
    </lineage>
</organism>
<dbReference type="Pfam" id="PF13302">
    <property type="entry name" value="Acetyltransf_3"/>
    <property type="match status" value="1"/>
</dbReference>
<dbReference type="InterPro" id="IPR000182">
    <property type="entry name" value="GNAT_dom"/>
</dbReference>
<dbReference type="PROSITE" id="PS51186">
    <property type="entry name" value="GNAT"/>
    <property type="match status" value="1"/>
</dbReference>
<evidence type="ECO:0000313" key="3">
    <source>
        <dbReference type="Proteomes" id="UP001470023"/>
    </source>
</evidence>
<dbReference type="Proteomes" id="UP001470023">
    <property type="component" value="Unassembled WGS sequence"/>
</dbReference>
<dbReference type="InterPro" id="IPR051908">
    <property type="entry name" value="Ribosomal_N-acetyltransferase"/>
</dbReference>
<evidence type="ECO:0000259" key="1">
    <source>
        <dbReference type="PROSITE" id="PS51186"/>
    </source>
</evidence>
<keyword evidence="2" id="KW-0808">Transferase</keyword>